<keyword evidence="1" id="KW-0812">Transmembrane</keyword>
<dbReference type="AlphaFoldDB" id="A0A1G1YNC0"/>
<feature type="transmembrane region" description="Helical" evidence="1">
    <location>
        <begin position="7"/>
        <end position="29"/>
    </location>
</feature>
<feature type="transmembrane region" description="Helical" evidence="1">
    <location>
        <begin position="100"/>
        <end position="120"/>
    </location>
</feature>
<evidence type="ECO:0000313" key="2">
    <source>
        <dbReference type="EMBL" id="OGY53296.1"/>
    </source>
</evidence>
<sequence>MGNPLKSGFNFGLTSAVITTTGLMIGLTAGTGSKLAVLGGILTIAIADAFSDALGIHISEESKNGDKQKEVWQATLATFISKFIFAITFIWPVLFFNLKIAVLINLIWGALLITILSLMIAKGQNRRVGRIIGEHLLIATLVIILSYYAGLFINRVFS</sequence>
<feature type="transmembrane region" description="Helical" evidence="1">
    <location>
        <begin position="132"/>
        <end position="153"/>
    </location>
</feature>
<dbReference type="Proteomes" id="UP000177376">
    <property type="component" value="Unassembled WGS sequence"/>
</dbReference>
<proteinExistence type="predicted"/>
<reference evidence="2 3" key="1">
    <citation type="journal article" date="2016" name="Nat. Commun.">
        <title>Thousands of microbial genomes shed light on interconnected biogeochemical processes in an aquifer system.</title>
        <authorList>
            <person name="Anantharaman K."/>
            <person name="Brown C.T."/>
            <person name="Hug L.A."/>
            <person name="Sharon I."/>
            <person name="Castelle C.J."/>
            <person name="Probst A.J."/>
            <person name="Thomas B.C."/>
            <person name="Singh A."/>
            <person name="Wilkins M.J."/>
            <person name="Karaoz U."/>
            <person name="Brodie E.L."/>
            <person name="Williams K.H."/>
            <person name="Hubbard S.S."/>
            <person name="Banfield J.F."/>
        </authorList>
    </citation>
    <scope>NUCLEOTIDE SEQUENCE [LARGE SCALE GENOMIC DNA]</scope>
</reference>
<keyword evidence="1" id="KW-0472">Membrane</keyword>
<protein>
    <recommendedName>
        <fullName evidence="4">VIT family protein</fullName>
    </recommendedName>
</protein>
<dbReference type="EMBL" id="MHIM01000001">
    <property type="protein sequence ID" value="OGY53296.1"/>
    <property type="molecule type" value="Genomic_DNA"/>
</dbReference>
<comment type="caution">
    <text evidence="2">The sequence shown here is derived from an EMBL/GenBank/DDBJ whole genome shotgun (WGS) entry which is preliminary data.</text>
</comment>
<evidence type="ECO:0000256" key="1">
    <source>
        <dbReference type="SAM" id="Phobius"/>
    </source>
</evidence>
<organism evidence="2 3">
    <name type="scientific">Candidatus Buchananbacteria bacterium RIFCSPLOWO2_01_FULL_39_33</name>
    <dbReference type="NCBI Taxonomy" id="1797543"/>
    <lineage>
        <taxon>Bacteria</taxon>
        <taxon>Candidatus Buchananiibacteriota</taxon>
    </lineage>
</organism>
<evidence type="ECO:0000313" key="3">
    <source>
        <dbReference type="Proteomes" id="UP000177376"/>
    </source>
</evidence>
<accession>A0A1G1YNC0</accession>
<gene>
    <name evidence="2" type="ORF">A3A02_03270</name>
</gene>
<evidence type="ECO:0008006" key="4">
    <source>
        <dbReference type="Google" id="ProtNLM"/>
    </source>
</evidence>
<feature type="transmembrane region" description="Helical" evidence="1">
    <location>
        <begin position="35"/>
        <end position="59"/>
    </location>
</feature>
<feature type="transmembrane region" description="Helical" evidence="1">
    <location>
        <begin position="71"/>
        <end position="94"/>
    </location>
</feature>
<keyword evidence="1" id="KW-1133">Transmembrane helix</keyword>
<name>A0A1G1YNC0_9BACT</name>